<accession>A0A8X6HT74</accession>
<sequence>MRRRGKKNTGGEKRKSVGKKLSAFFYLADNLHSDCYLVSRFKPLGMPNVESTTLCIKRNVFVYIKQRDSKTSAHFHFAEMYMRVCLTVKDRNEKHCCKRKPFWEKNKNAKVFFTYNGLWELKKSFLWIRKPGRILQEQLKQK</sequence>
<organism evidence="1 2">
    <name type="scientific">Trichonephila clavata</name>
    <name type="common">Joro spider</name>
    <name type="synonym">Nephila clavata</name>
    <dbReference type="NCBI Taxonomy" id="2740835"/>
    <lineage>
        <taxon>Eukaryota</taxon>
        <taxon>Metazoa</taxon>
        <taxon>Ecdysozoa</taxon>
        <taxon>Arthropoda</taxon>
        <taxon>Chelicerata</taxon>
        <taxon>Arachnida</taxon>
        <taxon>Araneae</taxon>
        <taxon>Araneomorphae</taxon>
        <taxon>Entelegynae</taxon>
        <taxon>Araneoidea</taxon>
        <taxon>Nephilidae</taxon>
        <taxon>Trichonephila</taxon>
    </lineage>
</organism>
<reference evidence="1" key="1">
    <citation type="submission" date="2020-07" db="EMBL/GenBank/DDBJ databases">
        <title>Multicomponent nature underlies the extraordinary mechanical properties of spider dragline silk.</title>
        <authorList>
            <person name="Kono N."/>
            <person name="Nakamura H."/>
            <person name="Mori M."/>
            <person name="Yoshida Y."/>
            <person name="Ohtoshi R."/>
            <person name="Malay A.D."/>
            <person name="Moran D.A.P."/>
            <person name="Tomita M."/>
            <person name="Numata K."/>
            <person name="Arakawa K."/>
        </authorList>
    </citation>
    <scope>NUCLEOTIDE SEQUENCE</scope>
</reference>
<dbReference type="Proteomes" id="UP000887116">
    <property type="component" value="Unassembled WGS sequence"/>
</dbReference>
<evidence type="ECO:0000313" key="2">
    <source>
        <dbReference type="Proteomes" id="UP000887116"/>
    </source>
</evidence>
<dbReference type="AlphaFoldDB" id="A0A8X6HT74"/>
<proteinExistence type="predicted"/>
<comment type="caution">
    <text evidence="1">The sequence shown here is derived from an EMBL/GenBank/DDBJ whole genome shotgun (WGS) entry which is preliminary data.</text>
</comment>
<evidence type="ECO:0000313" key="1">
    <source>
        <dbReference type="EMBL" id="GFQ80822.1"/>
    </source>
</evidence>
<name>A0A8X6HT74_TRICU</name>
<gene>
    <name evidence="1" type="ORF">TNCT_333871</name>
</gene>
<dbReference type="EMBL" id="BMAO01022277">
    <property type="protein sequence ID" value="GFQ80822.1"/>
    <property type="molecule type" value="Genomic_DNA"/>
</dbReference>
<protein>
    <submittedName>
        <fullName evidence="1">Uncharacterized protein</fullName>
    </submittedName>
</protein>
<keyword evidence="2" id="KW-1185">Reference proteome</keyword>